<keyword evidence="3" id="KW-1185">Reference proteome</keyword>
<feature type="transmembrane region" description="Helical" evidence="1">
    <location>
        <begin position="47"/>
        <end position="68"/>
    </location>
</feature>
<name>A0ABY7VBX6_9GAMM</name>
<feature type="transmembrane region" description="Helical" evidence="1">
    <location>
        <begin position="113"/>
        <end position="132"/>
    </location>
</feature>
<evidence type="ECO:0000313" key="2">
    <source>
        <dbReference type="EMBL" id="WDE10845.1"/>
    </source>
</evidence>
<gene>
    <name evidence="2" type="ORF">H3N35_21755</name>
</gene>
<evidence type="ECO:0000256" key="1">
    <source>
        <dbReference type="SAM" id="Phobius"/>
    </source>
</evidence>
<accession>A0ABY7VBX6</accession>
<feature type="transmembrane region" description="Helical" evidence="1">
    <location>
        <begin position="80"/>
        <end position="101"/>
    </location>
</feature>
<proteinExistence type="predicted"/>
<protein>
    <submittedName>
        <fullName evidence="2">Uncharacterized protein</fullName>
    </submittedName>
</protein>
<dbReference type="EMBL" id="CP059693">
    <property type="protein sequence ID" value="WDE10845.1"/>
    <property type="molecule type" value="Genomic_DNA"/>
</dbReference>
<reference evidence="2 3" key="1">
    <citation type="journal article" date="2022" name="Mar. Drugs">
        <title>Bioassay-Guided Fractionation Leads to the Detection of Cholic Acid Generated by the Rare Thalassomonas sp.</title>
        <authorList>
            <person name="Pheiffer F."/>
            <person name="Schneider Y.K."/>
            <person name="Hansen E.H."/>
            <person name="Andersen J.H."/>
            <person name="Isaksson J."/>
            <person name="Busche T."/>
            <person name="R C."/>
            <person name="Kalinowski J."/>
            <person name="Zyl L.V."/>
            <person name="Trindade M."/>
        </authorList>
    </citation>
    <scope>NUCLEOTIDE SEQUENCE [LARGE SCALE GENOMIC DNA]</scope>
    <source>
        <strain evidence="2 3">A5K-61T</strain>
    </source>
</reference>
<keyword evidence="1" id="KW-1133">Transmembrane helix</keyword>
<dbReference type="RefSeq" id="WP_274050909.1">
    <property type="nucleotide sequence ID" value="NZ_CP059693.1"/>
</dbReference>
<sequence length="139" mass="15117">MNIFLIIAGILSAVAAIIHIGCIYFGAPWYRFLGAGEHMATLAEQGSMQPTIITSGIVLVLSTWSLYALSAAGIITRLPLLRIALILITAVYLIRGIAGFFLINSPMGRSPEFWLWSSVICLSVGLFHLVGLQQQWANL</sequence>
<dbReference type="Proteomes" id="UP001215231">
    <property type="component" value="Chromosome"/>
</dbReference>
<organism evidence="2 3">
    <name type="scientific">Thalassomonas haliotis</name>
    <dbReference type="NCBI Taxonomy" id="485448"/>
    <lineage>
        <taxon>Bacteria</taxon>
        <taxon>Pseudomonadati</taxon>
        <taxon>Pseudomonadota</taxon>
        <taxon>Gammaproteobacteria</taxon>
        <taxon>Alteromonadales</taxon>
        <taxon>Colwelliaceae</taxon>
        <taxon>Thalassomonas</taxon>
    </lineage>
</organism>
<keyword evidence="1" id="KW-0812">Transmembrane</keyword>
<feature type="transmembrane region" description="Helical" evidence="1">
    <location>
        <begin position="5"/>
        <end position="27"/>
    </location>
</feature>
<evidence type="ECO:0000313" key="3">
    <source>
        <dbReference type="Proteomes" id="UP001215231"/>
    </source>
</evidence>
<keyword evidence="1" id="KW-0472">Membrane</keyword>